<dbReference type="PANTHER" id="PTHR30471:SF3">
    <property type="entry name" value="UPF0758 PROTEIN YEES-RELATED"/>
    <property type="match status" value="1"/>
</dbReference>
<evidence type="ECO:0000256" key="2">
    <source>
        <dbReference type="ARBA" id="ARBA00022723"/>
    </source>
</evidence>
<evidence type="ECO:0000256" key="5">
    <source>
        <dbReference type="ARBA" id="ARBA00023049"/>
    </source>
</evidence>
<dbReference type="NCBIfam" id="TIGR00608">
    <property type="entry name" value="radc"/>
    <property type="match status" value="1"/>
</dbReference>
<evidence type="ECO:0000256" key="3">
    <source>
        <dbReference type="ARBA" id="ARBA00022801"/>
    </source>
</evidence>
<evidence type="ECO:0000313" key="8">
    <source>
        <dbReference type="EMBL" id="AMW33924.1"/>
    </source>
</evidence>
<evidence type="ECO:0000256" key="6">
    <source>
        <dbReference type="RuleBase" id="RU003797"/>
    </source>
</evidence>
<keyword evidence="9" id="KW-1185">Reference proteome</keyword>
<keyword evidence="2" id="KW-0479">Metal-binding</keyword>
<name>A0A143DB39_9PROT</name>
<dbReference type="Gene3D" id="3.40.140.10">
    <property type="entry name" value="Cytidine Deaminase, domain 2"/>
    <property type="match status" value="1"/>
</dbReference>
<sequence length="233" mass="25912">MSDTLPPPANEYSGHRQRLKERFLASTRAESPDSLKDYEYLELLLFLGIPRRDVKPLAKGLLARFGSIGGVLSAEPDQLVALVGESGAVALKTASAAATWMLREEILDKPVLASWDRVLDYCHATMAHRETECFRVLFLDRKNRLIVEEVMQKGTIDHTPVYPREVIRRALELGASALIMVHNHPSGDPQPSKADIDITHQIRDAARPLGVVLHDHVIIARTGYCSFKSDGLI</sequence>
<dbReference type="InterPro" id="IPR025657">
    <property type="entry name" value="RadC_JAB"/>
</dbReference>
<organism evidence="8 9">
    <name type="scientific">Haematospirillum jordaniae</name>
    <dbReference type="NCBI Taxonomy" id="1549855"/>
    <lineage>
        <taxon>Bacteria</taxon>
        <taxon>Pseudomonadati</taxon>
        <taxon>Pseudomonadota</taxon>
        <taxon>Alphaproteobacteria</taxon>
        <taxon>Rhodospirillales</taxon>
        <taxon>Novispirillaceae</taxon>
        <taxon>Haematospirillum</taxon>
    </lineage>
</organism>
<evidence type="ECO:0000259" key="7">
    <source>
        <dbReference type="PROSITE" id="PS50249"/>
    </source>
</evidence>
<dbReference type="GeneID" id="53315668"/>
<dbReference type="SUPFAM" id="SSF102712">
    <property type="entry name" value="JAB1/MPN domain"/>
    <property type="match status" value="1"/>
</dbReference>
<dbReference type="Pfam" id="PF04002">
    <property type="entry name" value="RadC"/>
    <property type="match status" value="1"/>
</dbReference>
<evidence type="ECO:0000313" key="9">
    <source>
        <dbReference type="Proteomes" id="UP000076066"/>
    </source>
</evidence>
<dbReference type="OrthoDB" id="9804482at2"/>
<dbReference type="InterPro" id="IPR001405">
    <property type="entry name" value="UPF0758"/>
</dbReference>
<dbReference type="STRING" id="1549855.AY555_00640"/>
<dbReference type="GO" id="GO:0046872">
    <property type="term" value="F:metal ion binding"/>
    <property type="evidence" value="ECO:0007669"/>
    <property type="project" value="UniProtKB-KW"/>
</dbReference>
<dbReference type="GO" id="GO:0008237">
    <property type="term" value="F:metallopeptidase activity"/>
    <property type="evidence" value="ECO:0007669"/>
    <property type="project" value="UniProtKB-KW"/>
</dbReference>
<dbReference type="EMBL" id="CP014525">
    <property type="protein sequence ID" value="AMW33924.1"/>
    <property type="molecule type" value="Genomic_DNA"/>
</dbReference>
<proteinExistence type="inferred from homology"/>
<accession>A0A143DB39</accession>
<dbReference type="PROSITE" id="PS01302">
    <property type="entry name" value="UPF0758"/>
    <property type="match status" value="1"/>
</dbReference>
<dbReference type="PROSITE" id="PS50249">
    <property type="entry name" value="MPN"/>
    <property type="match status" value="1"/>
</dbReference>
<comment type="similarity">
    <text evidence="6">Belongs to the UPF0758 family.</text>
</comment>
<evidence type="ECO:0000256" key="1">
    <source>
        <dbReference type="ARBA" id="ARBA00022670"/>
    </source>
</evidence>
<dbReference type="InterPro" id="IPR037518">
    <property type="entry name" value="MPN"/>
</dbReference>
<keyword evidence="3" id="KW-0378">Hydrolase</keyword>
<protein>
    <recommendedName>
        <fullName evidence="7">MPN domain-containing protein</fullName>
    </recommendedName>
</protein>
<dbReference type="AlphaFoldDB" id="A0A143DB39"/>
<reference evidence="8 9" key="1">
    <citation type="submission" date="2016-02" db="EMBL/GenBank/DDBJ databases">
        <title>Complete Genome of H5569, the type strain of the newly described species Haematospirillium jordaniae.</title>
        <authorList>
            <person name="Nicholson A.C."/>
            <person name="Humrighouse B.W."/>
            <person name="Loparov V."/>
            <person name="McQuiston J.R."/>
        </authorList>
    </citation>
    <scope>NUCLEOTIDE SEQUENCE [LARGE SCALE GENOMIC DNA]</scope>
    <source>
        <strain evidence="8 9">H5569</strain>
    </source>
</reference>
<evidence type="ECO:0000256" key="4">
    <source>
        <dbReference type="ARBA" id="ARBA00022833"/>
    </source>
</evidence>
<dbReference type="Proteomes" id="UP000076066">
    <property type="component" value="Chromosome"/>
</dbReference>
<dbReference type="CDD" id="cd08071">
    <property type="entry name" value="MPN_DUF2466"/>
    <property type="match status" value="1"/>
</dbReference>
<dbReference type="RefSeq" id="WP_066132067.1">
    <property type="nucleotide sequence ID" value="NZ_CP014525.1"/>
</dbReference>
<dbReference type="PANTHER" id="PTHR30471">
    <property type="entry name" value="DNA REPAIR PROTEIN RADC"/>
    <property type="match status" value="1"/>
</dbReference>
<dbReference type="NCBIfam" id="NF000642">
    <property type="entry name" value="PRK00024.1"/>
    <property type="match status" value="1"/>
</dbReference>
<feature type="domain" description="MPN" evidence="7">
    <location>
        <begin position="111"/>
        <end position="233"/>
    </location>
</feature>
<dbReference type="GO" id="GO:0006508">
    <property type="term" value="P:proteolysis"/>
    <property type="evidence" value="ECO:0007669"/>
    <property type="project" value="UniProtKB-KW"/>
</dbReference>
<keyword evidence="1" id="KW-0645">Protease</keyword>
<gene>
    <name evidence="8" type="ORF">AY555_00640</name>
</gene>
<keyword evidence="4" id="KW-0862">Zinc</keyword>
<dbReference type="InterPro" id="IPR020891">
    <property type="entry name" value="UPF0758_CS"/>
</dbReference>
<keyword evidence="5" id="KW-0482">Metalloprotease</keyword>
<dbReference type="KEGG" id="hjo:AY555_00640"/>